<protein>
    <recommendedName>
        <fullName evidence="1">DUF2382 domain-containing protein</fullName>
    </recommendedName>
</protein>
<evidence type="ECO:0000313" key="2">
    <source>
        <dbReference type="EMBL" id="RAU83468.1"/>
    </source>
</evidence>
<keyword evidence="3" id="KW-1185">Reference proteome</keyword>
<dbReference type="InterPro" id="IPR052967">
    <property type="entry name" value="Stress_Response_Assoc"/>
</dbReference>
<organism evidence="2 3">
    <name type="scientific">Pontibacter arcticus</name>
    <dbReference type="NCBI Taxonomy" id="2080288"/>
    <lineage>
        <taxon>Bacteria</taxon>
        <taxon>Pseudomonadati</taxon>
        <taxon>Bacteroidota</taxon>
        <taxon>Cytophagia</taxon>
        <taxon>Cytophagales</taxon>
        <taxon>Hymenobacteraceae</taxon>
        <taxon>Pontibacter</taxon>
    </lineage>
</organism>
<gene>
    <name evidence="2" type="ORF">DP923_07315</name>
</gene>
<dbReference type="EMBL" id="QMDV01000002">
    <property type="protein sequence ID" value="RAU83468.1"/>
    <property type="molecule type" value="Genomic_DNA"/>
</dbReference>
<reference evidence="2 3" key="2">
    <citation type="submission" date="2018-07" db="EMBL/GenBank/DDBJ databases">
        <title>Pontibacter sp. 2b14 genomic sequence and assembly.</title>
        <authorList>
            <person name="Du Z.-J."/>
        </authorList>
    </citation>
    <scope>NUCLEOTIDE SEQUENCE [LARGE SCALE GENOMIC DNA]</scope>
    <source>
        <strain evidence="2 3">2b14</strain>
    </source>
</reference>
<dbReference type="InterPro" id="IPR019060">
    <property type="entry name" value="DUF2382"/>
</dbReference>
<accession>A0A364RGM5</accession>
<dbReference type="PANTHER" id="PTHR38463:SF1">
    <property type="entry name" value="STRESS RESPONSE PROTEIN YSNF"/>
    <property type="match status" value="1"/>
</dbReference>
<dbReference type="PANTHER" id="PTHR38463">
    <property type="entry name" value="STRESS RESPONSE PROTEIN YSNF"/>
    <property type="match status" value="1"/>
</dbReference>
<proteinExistence type="predicted"/>
<sequence length="118" mass="13523">MTIPVIEEQISIDKEVVESATVNISKNVREEEVLVDIPTTHEEVDVKRVQVNQYVDAVPGVRHEGETMIIPVVREVLVVEKKLMVVEEIHVTKQRIQSNETQRITVLKEEVQINRTDS</sequence>
<name>A0A364RGM5_9BACT</name>
<dbReference type="NCBIfam" id="TIGR02271">
    <property type="entry name" value="YsnF/AvaK domain"/>
    <property type="match status" value="1"/>
</dbReference>
<evidence type="ECO:0000259" key="1">
    <source>
        <dbReference type="Pfam" id="PF09557"/>
    </source>
</evidence>
<evidence type="ECO:0000313" key="3">
    <source>
        <dbReference type="Proteomes" id="UP000251692"/>
    </source>
</evidence>
<dbReference type="Pfam" id="PF09557">
    <property type="entry name" value="DUF2382"/>
    <property type="match status" value="1"/>
</dbReference>
<reference evidence="2 3" key="1">
    <citation type="submission" date="2018-06" db="EMBL/GenBank/DDBJ databases">
        <authorList>
            <person name="Liu Z.-W."/>
        </authorList>
    </citation>
    <scope>NUCLEOTIDE SEQUENCE [LARGE SCALE GENOMIC DNA]</scope>
    <source>
        <strain evidence="2 3">2b14</strain>
    </source>
</reference>
<dbReference type="OrthoDB" id="5569583at2"/>
<feature type="domain" description="DUF2382" evidence="1">
    <location>
        <begin position="3"/>
        <end position="113"/>
    </location>
</feature>
<comment type="caution">
    <text evidence="2">The sequence shown here is derived from an EMBL/GenBank/DDBJ whole genome shotgun (WGS) entry which is preliminary data.</text>
</comment>
<dbReference type="Proteomes" id="UP000251692">
    <property type="component" value="Unassembled WGS sequence"/>
</dbReference>
<dbReference type="AlphaFoldDB" id="A0A364RGM5"/>